<evidence type="ECO:0000313" key="4">
    <source>
        <dbReference type="Proteomes" id="UP000176562"/>
    </source>
</evidence>
<feature type="chain" id="PRO_5009443658" description="SH3b domain-containing protein" evidence="1">
    <location>
        <begin position="20"/>
        <end position="162"/>
    </location>
</feature>
<accession>A0A1D9MEK3</accession>
<dbReference type="AlphaFoldDB" id="A0A1D9MEK3"/>
<evidence type="ECO:0000256" key="1">
    <source>
        <dbReference type="SAM" id="SignalP"/>
    </source>
</evidence>
<gene>
    <name evidence="3" type="ORF">LPB142_13985</name>
</gene>
<dbReference type="Gene3D" id="2.30.30.40">
    <property type="entry name" value="SH3 Domains"/>
    <property type="match status" value="1"/>
</dbReference>
<feature type="domain" description="SH3b" evidence="2">
    <location>
        <begin position="109"/>
        <end position="158"/>
    </location>
</feature>
<protein>
    <recommendedName>
        <fullName evidence="2">SH3b domain-containing protein</fullName>
    </recommendedName>
</protein>
<dbReference type="KEGG" id="rhp:LPB142_13985"/>
<dbReference type="InterPro" id="IPR003646">
    <property type="entry name" value="SH3-like_bac-type"/>
</dbReference>
<evidence type="ECO:0000259" key="2">
    <source>
        <dbReference type="Pfam" id="PF08239"/>
    </source>
</evidence>
<keyword evidence="4" id="KW-1185">Reference proteome</keyword>
<reference evidence="3 4" key="1">
    <citation type="submission" date="2016-10" db="EMBL/GenBank/DDBJ databases">
        <title>Rhodobacter sp. LPB0142, isolated from sea water.</title>
        <authorList>
            <person name="Kim E."/>
            <person name="Yi H."/>
        </authorList>
    </citation>
    <scope>NUCLEOTIDE SEQUENCE [LARGE SCALE GENOMIC DNA]</scope>
    <source>
        <strain evidence="3 4">LPB0142</strain>
    </source>
</reference>
<dbReference type="Pfam" id="PF08239">
    <property type="entry name" value="SH3_3"/>
    <property type="match status" value="1"/>
</dbReference>
<dbReference type="EMBL" id="CP017781">
    <property type="protein sequence ID" value="AOZ70294.1"/>
    <property type="molecule type" value="Genomic_DNA"/>
</dbReference>
<keyword evidence="1" id="KW-0732">Signal</keyword>
<name>A0A1D9MEK3_9RHOB</name>
<dbReference type="RefSeq" id="WP_071166721.1">
    <property type="nucleotide sequence ID" value="NZ_CP017781.1"/>
</dbReference>
<evidence type="ECO:0000313" key="3">
    <source>
        <dbReference type="EMBL" id="AOZ70294.1"/>
    </source>
</evidence>
<sequence length="162" mass="16443">MLKMSLLTLVGLYAILAVAGREAPGPAPVAVPEAASAQIERPAPVAAVTPAALIETPDAAARPAALIVAQPAAVRMPGPALRPAPEYRRPEPLAAAPAGAALYRVIATRLNVRATPGGAVLDQVTAGEEVLVTAAQGAWMKIRIEGDGVEGWVSGKLLAPAR</sequence>
<dbReference type="STRING" id="1850250.LPB142_13985"/>
<dbReference type="Proteomes" id="UP000176562">
    <property type="component" value="Chromosome"/>
</dbReference>
<proteinExistence type="predicted"/>
<organism evidence="3 4">
    <name type="scientific">Rhodobacter xanthinilyticus</name>
    <dbReference type="NCBI Taxonomy" id="1850250"/>
    <lineage>
        <taxon>Bacteria</taxon>
        <taxon>Pseudomonadati</taxon>
        <taxon>Pseudomonadota</taxon>
        <taxon>Alphaproteobacteria</taxon>
        <taxon>Rhodobacterales</taxon>
        <taxon>Rhodobacter group</taxon>
        <taxon>Rhodobacter</taxon>
    </lineage>
</organism>
<feature type="signal peptide" evidence="1">
    <location>
        <begin position="1"/>
        <end position="19"/>
    </location>
</feature>